<dbReference type="InterPro" id="IPR000719">
    <property type="entry name" value="Prot_kinase_dom"/>
</dbReference>
<evidence type="ECO:0000256" key="5">
    <source>
        <dbReference type="PROSITE-ProRule" id="PRU00557"/>
    </source>
</evidence>
<dbReference type="Gene3D" id="1.25.10.20">
    <property type="entry name" value="Vitellinogen, superhelical"/>
    <property type="match status" value="1"/>
</dbReference>
<keyword evidence="2" id="KW-0758">Storage protein</keyword>
<keyword evidence="3" id="KW-1015">Disulfide bond</keyword>
<sequence length="1619" mass="184436">MMRIFLLVLLVGISLAAFPDEVASVKLPGDSHLRVSEEIAPLLEKPVKFLYKEGKVETIFCSDEEPEYVLNIKRGILAFINHNFTKPKEDIYEPRMYNNWEYGSQGLCENLYDVQYLTPSATYKIGQMKVSKTLNLKNCTKKPYSISSMNVGIGCMKEKCGVIDEPLKISISTSCDMLGKESNFFVRACETSSKYIFAPTHLKGSAATMVKQTLNFRHVETGRKTYPDILDIPHKLKMTSDYENNKTAGINKQQTVSKITQLIAVLIRNADQNKWQSYHFTALVEMLKKVDKNTLIDIWDQCYDDDHFSRFWLLEALRYVYNEDVFDLIATKIKSQVIDPNQAVSVLLGYAFNNNPSEKMCQDISDLCVHPYVKGNETLKKTCYLVQGAMMHEYCRQKSKTCLENRALELKNRLKSADYREKIYLVKMIGNFGHRSLYQPLLDIIKNTTNTLELRVTAVYALRRIAPRIPHKVLPVLLEIFRDKDSDAELRMACFVIICDSKPGPAVFNLIVKQLYHERTNQVRSFVVSYIKGMAFSNYPCDEKMASTARFALRMLRKYRMGFHASEWIHWGKYSGEYRLPTAQFKETKTKGSFYFKLMGKELMYNYFSADDVKHLLGNKAFDIKSKFTELRGEGKVFNVTKVFLPLDATFAQPSAAGIPLKFMLQSVLFMHINSNVKTAVETKLFLVPFQASLAGKLNSRVVHSTWGTMKFSLPQLETGSKIKFDVNIASGMGGTLRYNLFDHSFSTKLDLPQEKQQIFSIELDDTLNDLVEMFLFPTLMGPTHHHAHYANWTLKTREGKYLSVNDENELTISDKPTVFRVIFIDGNRQFVKLYVYGKGYVKCACTNIKTLFFSIIFSAVCTVDYDTFRTFDGVEFQYSSPLRCPHILTKDCVGNSFMVLLSKETNASGNKIVEIFVEKQKIRAEYLRDGTYQIQVGGSILKKPEEPYQVSSVAKIVPLPDKKELHVLSENGLQVVIVRGTKVSIRVSPFLFNRTCGMCGDMNAEQYLDLKTPRGHPYVLENKQKYGHLWMVSELEQNSSRGKGGICVIIVQFLIEELISCFCVIENLLMVVLMDLETKEKGDFCGDLSASRMAQTSKGDKSISILQNLPSSIPNSCIYREDEFIWSKLASGFYGDIFKVHHRETGQIMVLKMNKSDVELESCTMLHEIKLMSHLSHPNIISFVGVCIIDDQVHLLCEYINGGDLQGLLLNYAVHLEWSTRLYLAKDIAEGMRYLHDEGIIHRDLTSKNCLIKEVNGWRYGIVADLGLATEVKEQSIVGSPFNMAPELLRGEAYDEKMDPGERPTFAVTFKHLEFLLEDYKPRPKLEDAMSEPAKEPLFPLSAEQQAPSLTSENKQEHIHVTFDSPPLPNPPAVMVSAETPPALGVRSTEKRRQSWIAERYKLFNMATEDLLKNTPGKLKSFFQRAIRTHAHFDPSKQKKVRDNCHQKSSSQLKSFSLNGEDVEHRSFCLADSVPSKTHPRRFLGKKTSEQDLMYNFSLKDDCVDGQCKLRSVKSDSSFTKPSNLHEHPSSSKLFADSEFCPLPDNCRRFAYPVCKDFDHSNTKRIPKFDGLEPRRCEDIKGIVAPEIGPKSFGTFEKQAPGATLDASQMFKDCNRCL</sequence>
<dbReference type="InterPro" id="IPR011030">
    <property type="entry name" value="Lipovitellin_superhlx_dom"/>
</dbReference>
<evidence type="ECO:0000259" key="8">
    <source>
        <dbReference type="PROSITE" id="PS51211"/>
    </source>
</evidence>
<dbReference type="EMBL" id="KY751907">
    <property type="protein sequence ID" value="AVF19965.1"/>
    <property type="molecule type" value="Genomic_DNA"/>
</dbReference>
<comment type="caution">
    <text evidence="5">Lacks conserved residue(s) required for the propagation of feature annotation.</text>
</comment>
<dbReference type="InterPro" id="IPR015816">
    <property type="entry name" value="Vitellinogen_b-sht_N"/>
</dbReference>
<evidence type="ECO:0000256" key="1">
    <source>
        <dbReference type="ARBA" id="ARBA00022729"/>
    </source>
</evidence>
<dbReference type="SUPFAM" id="SSF48431">
    <property type="entry name" value="Lipovitellin-phosvitin complex, superhelical domain"/>
    <property type="match status" value="1"/>
</dbReference>
<dbReference type="Pfam" id="PF09172">
    <property type="entry name" value="Vit_open_b-sht"/>
    <property type="match status" value="1"/>
</dbReference>
<evidence type="ECO:0000256" key="4">
    <source>
        <dbReference type="ARBA" id="ARBA00023180"/>
    </source>
</evidence>
<feature type="domain" description="VWFD" evidence="9">
    <location>
        <begin position="860"/>
        <end position="1039"/>
    </location>
</feature>
<dbReference type="Pfam" id="PF00069">
    <property type="entry name" value="Pkinase"/>
    <property type="match status" value="1"/>
</dbReference>
<dbReference type="Gene3D" id="3.30.200.20">
    <property type="entry name" value="Phosphorylase Kinase, domain 1"/>
    <property type="match status" value="1"/>
</dbReference>
<dbReference type="PROSITE" id="PS50011">
    <property type="entry name" value="PROTEIN_KINASE_DOM"/>
    <property type="match status" value="1"/>
</dbReference>
<protein>
    <submittedName>
        <fullName evidence="10">Vitellogenin</fullName>
    </submittedName>
</protein>
<keyword evidence="1 6" id="KW-0732">Signal</keyword>
<evidence type="ECO:0000313" key="10">
    <source>
        <dbReference type="EMBL" id="AVF19965.1"/>
    </source>
</evidence>
<dbReference type="InterPro" id="IPR015819">
    <property type="entry name" value="Lipid_transp_b-sht_shell"/>
</dbReference>
<evidence type="ECO:0000256" key="2">
    <source>
        <dbReference type="ARBA" id="ARBA00022761"/>
    </source>
</evidence>
<dbReference type="Pfam" id="PF00094">
    <property type="entry name" value="VWD"/>
    <property type="match status" value="1"/>
</dbReference>
<keyword evidence="4" id="KW-0325">Glycoprotein</keyword>
<dbReference type="Gene3D" id="1.10.510.10">
    <property type="entry name" value="Transferase(Phosphotransferase) domain 1"/>
    <property type="match status" value="1"/>
</dbReference>
<dbReference type="SMART" id="SM00638">
    <property type="entry name" value="LPD_N"/>
    <property type="match status" value="1"/>
</dbReference>
<dbReference type="InterPro" id="IPR015255">
    <property type="entry name" value="Vitellinogen_open_b-sht"/>
</dbReference>
<dbReference type="PANTHER" id="PTHR23345">
    <property type="entry name" value="VITELLOGENIN-RELATED"/>
    <property type="match status" value="1"/>
</dbReference>
<dbReference type="InterPro" id="IPR001846">
    <property type="entry name" value="VWF_type-D"/>
</dbReference>
<feature type="signal peptide" evidence="6">
    <location>
        <begin position="1"/>
        <end position="16"/>
    </location>
</feature>
<dbReference type="InterPro" id="IPR011009">
    <property type="entry name" value="Kinase-like_dom_sf"/>
</dbReference>
<dbReference type="GO" id="GO:0005319">
    <property type="term" value="F:lipid transporter activity"/>
    <property type="evidence" value="ECO:0007669"/>
    <property type="project" value="InterPro"/>
</dbReference>
<feature type="domain" description="Vitellogenin" evidence="8">
    <location>
        <begin position="1"/>
        <end position="603"/>
    </location>
</feature>
<dbReference type="GO" id="GO:0004672">
    <property type="term" value="F:protein kinase activity"/>
    <property type="evidence" value="ECO:0007669"/>
    <property type="project" value="InterPro"/>
</dbReference>
<evidence type="ECO:0000259" key="7">
    <source>
        <dbReference type="PROSITE" id="PS50011"/>
    </source>
</evidence>
<dbReference type="InterPro" id="IPR001747">
    <property type="entry name" value="Vitellogenin_N"/>
</dbReference>
<evidence type="ECO:0000256" key="6">
    <source>
        <dbReference type="SAM" id="SignalP"/>
    </source>
</evidence>
<feature type="domain" description="Protein kinase" evidence="7">
    <location>
        <begin position="1124"/>
        <end position="1385"/>
    </location>
</feature>
<proteinExistence type="predicted"/>
<dbReference type="InterPro" id="IPR008266">
    <property type="entry name" value="Tyr_kinase_AS"/>
</dbReference>
<dbReference type="SUPFAM" id="SSF56112">
    <property type="entry name" value="Protein kinase-like (PK-like)"/>
    <property type="match status" value="1"/>
</dbReference>
<evidence type="ECO:0000256" key="3">
    <source>
        <dbReference type="ARBA" id="ARBA00023157"/>
    </source>
</evidence>
<dbReference type="PROSITE" id="PS00109">
    <property type="entry name" value="PROTEIN_KINASE_TYR"/>
    <property type="match status" value="1"/>
</dbReference>
<dbReference type="Gene3D" id="2.20.80.10">
    <property type="entry name" value="Lipovitellin-phosvitin complex, chain A, domain 4"/>
    <property type="match status" value="1"/>
</dbReference>
<dbReference type="GO" id="GO:0005524">
    <property type="term" value="F:ATP binding"/>
    <property type="evidence" value="ECO:0007669"/>
    <property type="project" value="InterPro"/>
</dbReference>
<dbReference type="Gene3D" id="2.30.230.10">
    <property type="entry name" value="Lipovitellin, beta-sheet shell regions, chain A"/>
    <property type="match status" value="1"/>
</dbReference>
<dbReference type="Pfam" id="PF01347">
    <property type="entry name" value="Vitellogenin_N"/>
    <property type="match status" value="1"/>
</dbReference>
<dbReference type="PROSITE" id="PS51233">
    <property type="entry name" value="VWFD"/>
    <property type="match status" value="1"/>
</dbReference>
<evidence type="ECO:0000259" key="9">
    <source>
        <dbReference type="PROSITE" id="PS51233"/>
    </source>
</evidence>
<dbReference type="InterPro" id="IPR050733">
    <property type="entry name" value="Vitellogenin/Apolipophorin"/>
</dbReference>
<dbReference type="SUPFAM" id="SSF56968">
    <property type="entry name" value="Lipovitellin-phosvitin complex, beta-sheet shell regions"/>
    <property type="match status" value="2"/>
</dbReference>
<feature type="chain" id="PRO_5014979542" evidence="6">
    <location>
        <begin position="17"/>
        <end position="1619"/>
    </location>
</feature>
<dbReference type="SMART" id="SM01169">
    <property type="entry name" value="DUF1943"/>
    <property type="match status" value="1"/>
</dbReference>
<dbReference type="PROSITE" id="PS51211">
    <property type="entry name" value="VITELLOGENIN"/>
    <property type="match status" value="1"/>
</dbReference>
<reference evidence="10" key="1">
    <citation type="submission" date="2017-03" db="EMBL/GenBank/DDBJ databases">
        <authorList>
            <person name="Afonso C.L."/>
            <person name="Miller P.J."/>
            <person name="Scott M.A."/>
            <person name="Spackman E."/>
            <person name="Goraichik I."/>
            <person name="Dimitrov K.M."/>
            <person name="Suarez D.L."/>
            <person name="Swayne D.E."/>
        </authorList>
    </citation>
    <scope>NUCLEOTIDE SEQUENCE</scope>
</reference>
<name>A0A2L1TH21_ACRDI</name>
<accession>A0A2L1TH21</accession>
<dbReference type="PANTHER" id="PTHR23345:SF15">
    <property type="entry name" value="VITELLOGENIN 1-RELATED"/>
    <property type="match status" value="1"/>
</dbReference>
<dbReference type="SMART" id="SM00216">
    <property type="entry name" value="VWD"/>
    <property type="match status" value="1"/>
</dbReference>
<organism evidence="10">
    <name type="scientific">Acropora digitifera</name>
    <name type="common">Staghorn coral</name>
    <dbReference type="NCBI Taxonomy" id="70779"/>
    <lineage>
        <taxon>Eukaryota</taxon>
        <taxon>Metazoa</taxon>
        <taxon>Cnidaria</taxon>
        <taxon>Anthozoa</taxon>
        <taxon>Hexacorallia</taxon>
        <taxon>Scleractinia</taxon>
        <taxon>Astrocoeniina</taxon>
        <taxon>Acroporidae</taxon>
        <taxon>Acropora</taxon>
    </lineage>
</organism>
<dbReference type="GO" id="GO:0045735">
    <property type="term" value="F:nutrient reservoir activity"/>
    <property type="evidence" value="ECO:0007669"/>
    <property type="project" value="UniProtKB-KW"/>
</dbReference>